<dbReference type="Proteomes" id="UP000019112">
    <property type="component" value="Unassembled WGS sequence"/>
</dbReference>
<protein>
    <recommendedName>
        <fullName evidence="3">Transposase</fullName>
    </recommendedName>
</protein>
<evidence type="ECO:0000313" key="2">
    <source>
        <dbReference type="Proteomes" id="UP000019112"/>
    </source>
</evidence>
<comment type="caution">
    <text evidence="1">The sequence shown here is derived from an EMBL/GenBank/DDBJ whole genome shotgun (WGS) entry which is preliminary data.</text>
</comment>
<dbReference type="EMBL" id="AWTR02000059">
    <property type="protein sequence ID" value="ETZ07223.1"/>
    <property type="molecule type" value="Genomic_DNA"/>
</dbReference>
<dbReference type="eggNOG" id="COG3293">
    <property type="taxonomic scope" value="Bacteria"/>
</dbReference>
<evidence type="ECO:0008006" key="3">
    <source>
        <dbReference type="Google" id="ProtNLM"/>
    </source>
</evidence>
<gene>
    <name evidence="1" type="ORF">P618_200618</name>
</gene>
<proteinExistence type="predicted"/>
<organism evidence="1 2">
    <name type="scientific">Holospora obtusa F1</name>
    <dbReference type="NCBI Taxonomy" id="1399147"/>
    <lineage>
        <taxon>Bacteria</taxon>
        <taxon>Pseudomonadati</taxon>
        <taxon>Pseudomonadota</taxon>
        <taxon>Alphaproteobacteria</taxon>
        <taxon>Holosporales</taxon>
        <taxon>Holosporaceae</taxon>
        <taxon>Holospora</taxon>
    </lineage>
</organism>
<keyword evidence="2" id="KW-1185">Reference proteome</keyword>
<reference evidence="1 2" key="1">
    <citation type="journal article" date="2014" name="FEMS Microbiol. Lett.">
        <title>Draft genome sequences of three Holospora species (Holospora obtusa, Holospora undulata, and Holospora elegans), endonuclear symbiotic bacteria of the ciliate Paramecium caudatum.</title>
        <authorList>
            <person name="Dohra H."/>
            <person name="Tanaka K."/>
            <person name="Suzuki T."/>
            <person name="Fujishima M."/>
            <person name="Suzuki H."/>
        </authorList>
    </citation>
    <scope>NUCLEOTIDE SEQUENCE [LARGE SCALE GENOMIC DNA]</scope>
    <source>
        <strain evidence="1 2">F1</strain>
    </source>
</reference>
<evidence type="ECO:0000313" key="1">
    <source>
        <dbReference type="EMBL" id="ETZ07223.1"/>
    </source>
</evidence>
<accession>W6TDQ9</accession>
<sequence length="76" mass="8986">MRYRALWDDQWNGIKKSLPGKPGDGTAKDNRLFVEVILYRYRGEIPWLNFFGEVWRFYPSTLALPVKAKRAYGKSF</sequence>
<name>W6TDQ9_HOLOB</name>
<dbReference type="AlphaFoldDB" id="W6TDQ9"/>